<keyword evidence="2" id="KW-1133">Transmembrane helix</keyword>
<sequence>MRKPTRTRLARTTRRLLTTTALAAMFTGAAFTGSASASTVLASGCTGNVVGNMGDQVAVQGKDVAALVKAGAQERPLFLSGVDPDKLANEITADGALPVGQVPNAANGPISGQAVATAVTTALKDADGLGWWSPQQRQDTLDAIGNKVAGNCGLTAFAGNFTQNTALPTVPQTGGTAAPGGVTPGVSGTGTATAPPRNYGNIPAAVPGLTIPNYGNAIPGYGTSPTDRYPTSTPLGGGQPLPQIGSLGGASGQTDVRDAGNANSLAAPEPASDVVRLPMLLAVVALAGVSAALVRTWVLRKLS</sequence>
<keyword evidence="2" id="KW-0472">Membrane</keyword>
<organism evidence="4 5">
    <name type="scientific">Amycolatopsis acididurans</name>
    <dbReference type="NCBI Taxonomy" id="2724524"/>
    <lineage>
        <taxon>Bacteria</taxon>
        <taxon>Bacillati</taxon>
        <taxon>Actinomycetota</taxon>
        <taxon>Actinomycetes</taxon>
        <taxon>Pseudonocardiales</taxon>
        <taxon>Pseudonocardiaceae</taxon>
        <taxon>Amycolatopsis</taxon>
    </lineage>
</organism>
<keyword evidence="5" id="KW-1185">Reference proteome</keyword>
<accession>A0ABX1J0F0</accession>
<feature type="region of interest" description="Disordered" evidence="1">
    <location>
        <begin position="173"/>
        <end position="195"/>
    </location>
</feature>
<protein>
    <submittedName>
        <fullName evidence="4">Uncharacterized protein</fullName>
    </submittedName>
</protein>
<gene>
    <name evidence="4" type="ORF">HFP15_10135</name>
</gene>
<feature type="transmembrane region" description="Helical" evidence="2">
    <location>
        <begin position="277"/>
        <end position="298"/>
    </location>
</feature>
<dbReference type="EMBL" id="JAAXLS010000005">
    <property type="protein sequence ID" value="NKQ53241.1"/>
    <property type="molecule type" value="Genomic_DNA"/>
</dbReference>
<evidence type="ECO:0000256" key="3">
    <source>
        <dbReference type="SAM" id="SignalP"/>
    </source>
</evidence>
<name>A0ABX1J0F0_9PSEU</name>
<keyword evidence="2" id="KW-0812">Transmembrane</keyword>
<feature type="region of interest" description="Disordered" evidence="1">
    <location>
        <begin position="221"/>
        <end position="264"/>
    </location>
</feature>
<evidence type="ECO:0000256" key="2">
    <source>
        <dbReference type="SAM" id="Phobius"/>
    </source>
</evidence>
<proteinExistence type="predicted"/>
<feature type="signal peptide" evidence="3">
    <location>
        <begin position="1"/>
        <end position="37"/>
    </location>
</feature>
<evidence type="ECO:0000313" key="5">
    <source>
        <dbReference type="Proteomes" id="UP000715441"/>
    </source>
</evidence>
<dbReference type="RefSeq" id="WP_168514001.1">
    <property type="nucleotide sequence ID" value="NZ_JAAXLS010000005.1"/>
</dbReference>
<feature type="compositionally biased region" description="Low complexity" evidence="1">
    <location>
        <begin position="230"/>
        <end position="245"/>
    </location>
</feature>
<comment type="caution">
    <text evidence="4">The sequence shown here is derived from an EMBL/GenBank/DDBJ whole genome shotgun (WGS) entry which is preliminary data.</text>
</comment>
<keyword evidence="3" id="KW-0732">Signal</keyword>
<evidence type="ECO:0000256" key="1">
    <source>
        <dbReference type="SAM" id="MobiDB-lite"/>
    </source>
</evidence>
<feature type="chain" id="PRO_5045696676" evidence="3">
    <location>
        <begin position="38"/>
        <end position="303"/>
    </location>
</feature>
<evidence type="ECO:0000313" key="4">
    <source>
        <dbReference type="EMBL" id="NKQ53241.1"/>
    </source>
</evidence>
<reference evidence="4 5" key="1">
    <citation type="submission" date="2020-04" db="EMBL/GenBank/DDBJ databases">
        <title>Novel species.</title>
        <authorList>
            <person name="Teo W.F.A."/>
            <person name="Lipun K."/>
            <person name="Srisuk N."/>
            <person name="Duangmal K."/>
        </authorList>
    </citation>
    <scope>NUCLEOTIDE SEQUENCE [LARGE SCALE GENOMIC DNA]</scope>
    <source>
        <strain evidence="4 5">K13G38</strain>
    </source>
</reference>
<dbReference type="Proteomes" id="UP000715441">
    <property type="component" value="Unassembled WGS sequence"/>
</dbReference>